<feature type="compositionally biased region" description="Low complexity" evidence="6">
    <location>
        <begin position="511"/>
        <end position="520"/>
    </location>
</feature>
<sequence>MILLRLLFLIYFTNAIYLYFDRDSYDIQIPESTQVYTKIGLIKATSSPSLSIQYELHGDTNKTFYLNSLTGELILLNSVDYETISIYKLTIEARSSSIIAPCFSELIIHIININDNPPEINLIIYPSVLYEFNIIKYDLKSSSTPIATINIKDPDDSTQYLSLSLNDTEHFQIQLIRQFKNDLIYILSTKNNSQLIHQDYYYLLLNSCDNDQPILCTNQSYRFYMKSNEYLCNLSFNQKNYIIDIKDNLSDKTLLMHKITNKFCENLTYSIADTEKFYMDSQTGDLFSIGKFNRIEQSIYMIHLFINNHFKVKIFVRLLDQYGNIPFLINKNLIINRKKFSFVHIFNSTFCRPQTIIEDYFQLLSNCSIISLVKPPKGQYLFNVELIQRENFQDTFLLELIGENEDEIIHRSTFTQSQWIAIMPIILSILVVIGIIIVAITIIKQKHYKFNQLCFDKQNTSSLSTYDNSEDDKGHHNKYDAFPSISKLRVHDDYELAPSSRSTPIYLIQKSSPPLSSLSPARDDEGYSGSSDVSENHLPLESTIISGNGPLEQYHIHAFPDQQSISALYDVPRRYNDGMNISCISRDVTLV</sequence>
<keyword evidence="4" id="KW-0325">Glycoprotein</keyword>
<evidence type="ECO:0000256" key="6">
    <source>
        <dbReference type="SAM" id="MobiDB-lite"/>
    </source>
</evidence>
<evidence type="ECO:0000256" key="3">
    <source>
        <dbReference type="ARBA" id="ARBA00022989"/>
    </source>
</evidence>
<dbReference type="InterPro" id="IPR015919">
    <property type="entry name" value="Cadherin-like_sf"/>
</dbReference>
<evidence type="ECO:0000256" key="7">
    <source>
        <dbReference type="SAM" id="Phobius"/>
    </source>
</evidence>
<keyword evidence="5" id="KW-0106">Calcium</keyword>
<evidence type="ECO:0000256" key="1">
    <source>
        <dbReference type="ARBA" id="ARBA00004167"/>
    </source>
</evidence>
<evidence type="ECO:0000313" key="10">
    <source>
        <dbReference type="EMBL" id="CAF1168292.1"/>
    </source>
</evidence>
<dbReference type="GO" id="GO:0005509">
    <property type="term" value="F:calcium ion binding"/>
    <property type="evidence" value="ECO:0007669"/>
    <property type="project" value="UniProtKB-UniRule"/>
</dbReference>
<evidence type="ECO:0000313" key="11">
    <source>
        <dbReference type="Proteomes" id="UP000663891"/>
    </source>
</evidence>
<feature type="domain" description="Cadherin" evidence="9">
    <location>
        <begin position="21"/>
        <end position="120"/>
    </location>
</feature>
<dbReference type="Gene3D" id="2.60.40.60">
    <property type="entry name" value="Cadherins"/>
    <property type="match status" value="2"/>
</dbReference>
<dbReference type="CDD" id="cd11304">
    <property type="entry name" value="Cadherin_repeat"/>
    <property type="match status" value="1"/>
</dbReference>
<keyword evidence="7" id="KW-0472">Membrane</keyword>
<feature type="region of interest" description="Disordered" evidence="6">
    <location>
        <begin position="511"/>
        <end position="535"/>
    </location>
</feature>
<dbReference type="PANTHER" id="PTHR24028">
    <property type="entry name" value="CADHERIN-87A"/>
    <property type="match status" value="1"/>
</dbReference>
<dbReference type="Proteomes" id="UP000663891">
    <property type="component" value="Unassembled WGS sequence"/>
</dbReference>
<dbReference type="OrthoDB" id="6252479at2759"/>
<dbReference type="PANTHER" id="PTHR24028:SF146">
    <property type="entry name" value="CADHERIN 96CB, ISOFORM D-RELATED"/>
    <property type="match status" value="1"/>
</dbReference>
<evidence type="ECO:0000256" key="8">
    <source>
        <dbReference type="SAM" id="SignalP"/>
    </source>
</evidence>
<dbReference type="GO" id="GO:0007156">
    <property type="term" value="P:homophilic cell adhesion via plasma membrane adhesion molecules"/>
    <property type="evidence" value="ECO:0007669"/>
    <property type="project" value="InterPro"/>
</dbReference>
<gene>
    <name evidence="10" type="ORF">VCS650_LOCUS23768</name>
</gene>
<dbReference type="InterPro" id="IPR002126">
    <property type="entry name" value="Cadherin-like_dom"/>
</dbReference>
<dbReference type="Pfam" id="PF00028">
    <property type="entry name" value="Cadherin"/>
    <property type="match status" value="1"/>
</dbReference>
<comment type="subcellular location">
    <subcellularLocation>
        <location evidence="1">Membrane</location>
        <topology evidence="1">Single-pass membrane protein</topology>
    </subcellularLocation>
</comment>
<evidence type="ECO:0000256" key="5">
    <source>
        <dbReference type="PROSITE-ProRule" id="PRU00043"/>
    </source>
</evidence>
<reference evidence="10" key="1">
    <citation type="submission" date="2021-02" db="EMBL/GenBank/DDBJ databases">
        <authorList>
            <person name="Nowell W R."/>
        </authorList>
    </citation>
    <scope>NUCLEOTIDE SEQUENCE</scope>
</reference>
<organism evidence="10 11">
    <name type="scientific">Adineta steineri</name>
    <dbReference type="NCBI Taxonomy" id="433720"/>
    <lineage>
        <taxon>Eukaryota</taxon>
        <taxon>Metazoa</taxon>
        <taxon>Spiralia</taxon>
        <taxon>Gnathifera</taxon>
        <taxon>Rotifera</taxon>
        <taxon>Eurotatoria</taxon>
        <taxon>Bdelloidea</taxon>
        <taxon>Adinetida</taxon>
        <taxon>Adinetidae</taxon>
        <taxon>Adineta</taxon>
    </lineage>
</organism>
<proteinExistence type="predicted"/>
<feature type="transmembrane region" description="Helical" evidence="7">
    <location>
        <begin position="419"/>
        <end position="443"/>
    </location>
</feature>
<dbReference type="SUPFAM" id="SSF49313">
    <property type="entry name" value="Cadherin-like"/>
    <property type="match status" value="1"/>
</dbReference>
<dbReference type="SMART" id="SM00112">
    <property type="entry name" value="CA"/>
    <property type="match status" value="2"/>
</dbReference>
<dbReference type="GO" id="GO:0005886">
    <property type="term" value="C:plasma membrane"/>
    <property type="evidence" value="ECO:0007669"/>
    <property type="project" value="TreeGrafter"/>
</dbReference>
<protein>
    <recommendedName>
        <fullName evidence="9">Cadherin domain-containing protein</fullName>
    </recommendedName>
</protein>
<accession>A0A814U3F4</accession>
<keyword evidence="3 7" id="KW-1133">Transmembrane helix</keyword>
<evidence type="ECO:0000259" key="9">
    <source>
        <dbReference type="PROSITE" id="PS50268"/>
    </source>
</evidence>
<evidence type="ECO:0000256" key="2">
    <source>
        <dbReference type="ARBA" id="ARBA00022692"/>
    </source>
</evidence>
<comment type="caution">
    <text evidence="10">The sequence shown here is derived from an EMBL/GenBank/DDBJ whole genome shotgun (WGS) entry which is preliminary data.</text>
</comment>
<keyword evidence="8" id="KW-0732">Signal</keyword>
<dbReference type="EMBL" id="CAJNON010000284">
    <property type="protein sequence ID" value="CAF1168292.1"/>
    <property type="molecule type" value="Genomic_DNA"/>
</dbReference>
<dbReference type="InterPro" id="IPR050174">
    <property type="entry name" value="Protocadherin/Cadherin-CA"/>
</dbReference>
<name>A0A814U3F4_9BILA</name>
<evidence type="ECO:0000256" key="4">
    <source>
        <dbReference type="ARBA" id="ARBA00023180"/>
    </source>
</evidence>
<feature type="chain" id="PRO_5032434608" description="Cadherin domain-containing protein" evidence="8">
    <location>
        <begin position="16"/>
        <end position="591"/>
    </location>
</feature>
<dbReference type="PROSITE" id="PS50268">
    <property type="entry name" value="CADHERIN_2"/>
    <property type="match status" value="1"/>
</dbReference>
<feature type="signal peptide" evidence="8">
    <location>
        <begin position="1"/>
        <end position="15"/>
    </location>
</feature>
<keyword evidence="2 7" id="KW-0812">Transmembrane</keyword>
<dbReference type="AlphaFoldDB" id="A0A814U3F4"/>
<dbReference type="PRINTS" id="PR00205">
    <property type="entry name" value="CADHERIN"/>
</dbReference>